<evidence type="ECO:0000256" key="1">
    <source>
        <dbReference type="SAM" id="MobiDB-lite"/>
    </source>
</evidence>
<name>A0A1W6GBM4_PYRTE</name>
<dbReference type="AlphaFoldDB" id="A0A1W6GBM4"/>
<organism evidence="2">
    <name type="scientific">Pyropia tenera</name>
    <name type="common">Nori</name>
    <name type="synonym">Porphyra tenera</name>
    <dbReference type="NCBI Taxonomy" id="2785"/>
    <lineage>
        <taxon>Eukaryota</taxon>
        <taxon>Rhodophyta</taxon>
        <taxon>Bangiophyceae</taxon>
        <taxon>Bangiales</taxon>
        <taxon>Bangiaceae</taxon>
        <taxon>Pyropia</taxon>
    </lineage>
</organism>
<accession>A0A1W6GBM4</accession>
<reference evidence="2" key="2">
    <citation type="journal article" date="2017" name="Mar. Biotechnol.">
        <title>Transcriptome-Based Identification of the Desiccation Response Genes in Marine Red Algae Pyropia tenera (Rhodophyta) and Enhancement of Abiotic Stress Tolerance by PtDRG2 in Chlamydomonas.</title>
        <authorList>
            <person name="Im S."/>
            <person name="Choi D.-W."/>
        </authorList>
    </citation>
    <scope>NUCLEOTIDE SEQUENCE</scope>
</reference>
<protein>
    <submittedName>
        <fullName evidence="2">DRG1</fullName>
    </submittedName>
</protein>
<sequence>MAFAVSGCWLTGTLPRAGRPATSIARPSVPARARALRHHAVSMTTEDTAAAATPPPPTTTPSTSTPVVNESAVAEVQDTNTTPASPAWMAAVKRLSAATPGVPMAEVEAALEESDGLEMKALEMLTAASARIAEREAQIADYRASGRISAMEEAALRRRVVGSAGDFFKSFVEVKGAHVDQGYVDESSDAMGKMGKAVQSFFGKFTKIDDAGKDKQ</sequence>
<reference evidence="2" key="1">
    <citation type="submission" date="2016-07" db="EMBL/GenBank/DDBJ databases">
        <authorList>
            <person name="Choi D.-W."/>
            <person name="Im s."/>
            <person name="Jung H.S."/>
            <person name="Lee H.-N."/>
        </authorList>
    </citation>
    <scope>NUCLEOTIDE SEQUENCE</scope>
</reference>
<proteinExistence type="evidence at transcript level"/>
<feature type="region of interest" description="Disordered" evidence="1">
    <location>
        <begin position="44"/>
        <end position="67"/>
    </location>
</feature>
<dbReference type="EMBL" id="KX610933">
    <property type="protein sequence ID" value="ARM10250.1"/>
    <property type="molecule type" value="mRNA"/>
</dbReference>
<evidence type="ECO:0000313" key="2">
    <source>
        <dbReference type="EMBL" id="ARM10250.1"/>
    </source>
</evidence>